<dbReference type="AlphaFoldDB" id="A0AB74UUJ0"/>
<dbReference type="PROSITE" id="PS51257">
    <property type="entry name" value="PROKAR_LIPOPROTEIN"/>
    <property type="match status" value="1"/>
</dbReference>
<reference evidence="2" key="1">
    <citation type="submission" date="2024-10" db="EMBL/GenBank/DDBJ databases">
        <authorList>
            <person name="Lesea H.P."/>
            <person name="Kuehl J.V."/>
            <person name="Chandonia J.-M."/>
        </authorList>
    </citation>
    <scope>NUCLEOTIDE SEQUENCE</scope>
    <source>
        <strain evidence="2">FW102-FHT14D07</strain>
    </source>
</reference>
<gene>
    <name evidence="2" type="ORF">ACFYG5_17500</name>
</gene>
<organism evidence="2">
    <name type="scientific">Rhodanobacter sp. FW102-FHT14D07</name>
    <dbReference type="NCBI Taxonomy" id="3351462"/>
    <lineage>
        <taxon>Bacteria</taxon>
        <taxon>Pseudomonadati</taxon>
        <taxon>Pseudomonadota</taxon>
        <taxon>Gammaproteobacteria</taxon>
        <taxon>Lysobacterales</taxon>
        <taxon>Rhodanobacteraceae</taxon>
        <taxon>Rhodanobacter</taxon>
    </lineage>
</organism>
<feature type="chain" id="PRO_5044491967" description="Lipoprotein transmembrane" evidence="1">
    <location>
        <begin position="22"/>
        <end position="107"/>
    </location>
</feature>
<evidence type="ECO:0000256" key="1">
    <source>
        <dbReference type="SAM" id="SignalP"/>
    </source>
</evidence>
<protein>
    <recommendedName>
        <fullName evidence="3">Lipoprotein transmembrane</fullName>
    </recommendedName>
</protein>
<dbReference type="RefSeq" id="WP_395120521.1">
    <property type="nucleotide sequence ID" value="NZ_CP170721.1"/>
</dbReference>
<proteinExistence type="predicted"/>
<dbReference type="EMBL" id="CP170721">
    <property type="protein sequence ID" value="XIA18326.1"/>
    <property type="molecule type" value="Genomic_DNA"/>
</dbReference>
<sequence length="107" mass="10978">MKTRNALTASCLFALALSGCATMSTTDAMVPLQTETAHMLGLASSEELTITDVNAGKPDALGGQDYTYTAATKSGRTFDCSARMTPGIMGAAPTISAPTCKAIKSHS</sequence>
<feature type="signal peptide" evidence="1">
    <location>
        <begin position="1"/>
        <end position="21"/>
    </location>
</feature>
<evidence type="ECO:0000313" key="2">
    <source>
        <dbReference type="EMBL" id="XIA18326.1"/>
    </source>
</evidence>
<keyword evidence="1" id="KW-0732">Signal</keyword>
<name>A0AB74UUJ0_9GAMM</name>
<evidence type="ECO:0008006" key="3">
    <source>
        <dbReference type="Google" id="ProtNLM"/>
    </source>
</evidence>
<accession>A0AB74UUJ0</accession>